<evidence type="ECO:0000256" key="4">
    <source>
        <dbReference type="ARBA" id="ARBA00022833"/>
    </source>
</evidence>
<evidence type="ECO:0000256" key="2">
    <source>
        <dbReference type="ARBA" id="ARBA00022723"/>
    </source>
</evidence>
<keyword evidence="5 7" id="KW-0175">Coiled coil</keyword>
<keyword evidence="4" id="KW-0862">Zinc</keyword>
<sequence length="277" mass="30817">MADVRALLKAKRQEARVTHSLASYTTTGQLRCSVCGTNIKHASAWDGHLGSKAHRTNVSRAKEQERVREQRQAAQEANVAKRKAVEDVPGGDAAKKQKTEPATSTPRSSAFPSDFFSDPSKAPPPSLSDNSDDEEVDFSIVAPAKESGPHTQAVIVTQPELDQEWIKFQQTVINAPDAHETYDRATVFAEPDLVSDVAEGFPPLQGEKDPPEVEAKSDPDEERRRKDQDEREMIMDRLLDEERAQEEADMKVSVLKRRLEALRIKREAAQTKPKIAV</sequence>
<evidence type="ECO:0000313" key="9">
    <source>
        <dbReference type="EMBL" id="KAG2090897.1"/>
    </source>
</evidence>
<keyword evidence="6" id="KW-0539">Nucleus</keyword>
<dbReference type="InterPro" id="IPR036236">
    <property type="entry name" value="Znf_C2H2_sf"/>
</dbReference>
<feature type="compositionally biased region" description="Basic and acidic residues" evidence="8">
    <location>
        <begin position="206"/>
        <end position="231"/>
    </location>
</feature>
<dbReference type="GO" id="GO:0044773">
    <property type="term" value="P:mitotic DNA damage checkpoint signaling"/>
    <property type="evidence" value="ECO:0007669"/>
    <property type="project" value="TreeGrafter"/>
</dbReference>
<organism evidence="9 10">
    <name type="scientific">Suillus discolor</name>
    <dbReference type="NCBI Taxonomy" id="1912936"/>
    <lineage>
        <taxon>Eukaryota</taxon>
        <taxon>Fungi</taxon>
        <taxon>Dikarya</taxon>
        <taxon>Basidiomycota</taxon>
        <taxon>Agaricomycotina</taxon>
        <taxon>Agaricomycetes</taxon>
        <taxon>Agaricomycetidae</taxon>
        <taxon>Boletales</taxon>
        <taxon>Suillineae</taxon>
        <taxon>Suillaceae</taxon>
        <taxon>Suillus</taxon>
    </lineage>
</organism>
<evidence type="ECO:0008006" key="11">
    <source>
        <dbReference type="Google" id="ProtNLM"/>
    </source>
</evidence>
<dbReference type="GO" id="GO:0008270">
    <property type="term" value="F:zinc ion binding"/>
    <property type="evidence" value="ECO:0007669"/>
    <property type="project" value="UniProtKB-KW"/>
</dbReference>
<dbReference type="GO" id="GO:0005681">
    <property type="term" value="C:spliceosomal complex"/>
    <property type="evidence" value="ECO:0007669"/>
    <property type="project" value="InterPro"/>
</dbReference>
<dbReference type="AlphaFoldDB" id="A0A9P7EVG6"/>
<dbReference type="PANTHER" id="PTHR13278">
    <property type="entry name" value="ZINC FINGER PROTEIN 830"/>
    <property type="match status" value="1"/>
</dbReference>
<gene>
    <name evidence="9" type="ORF">F5147DRAFT_724306</name>
</gene>
<reference evidence="9" key="1">
    <citation type="journal article" date="2020" name="New Phytol.">
        <title>Comparative genomics reveals dynamic genome evolution in host specialist ectomycorrhizal fungi.</title>
        <authorList>
            <person name="Lofgren L.A."/>
            <person name="Nguyen N.H."/>
            <person name="Vilgalys R."/>
            <person name="Ruytinx J."/>
            <person name="Liao H.L."/>
            <person name="Branco S."/>
            <person name="Kuo A."/>
            <person name="LaButti K."/>
            <person name="Lipzen A."/>
            <person name="Andreopoulos W."/>
            <person name="Pangilinan J."/>
            <person name="Riley R."/>
            <person name="Hundley H."/>
            <person name="Na H."/>
            <person name="Barry K."/>
            <person name="Grigoriev I.V."/>
            <person name="Stajich J.E."/>
            <person name="Kennedy P.G."/>
        </authorList>
    </citation>
    <scope>NUCLEOTIDE SEQUENCE</scope>
    <source>
        <strain evidence="9">FC423</strain>
    </source>
</reference>
<dbReference type="GO" id="GO:0033260">
    <property type="term" value="P:nuclear DNA replication"/>
    <property type="evidence" value="ECO:0007669"/>
    <property type="project" value="TreeGrafter"/>
</dbReference>
<name>A0A9P7EVG6_9AGAM</name>
<feature type="region of interest" description="Disordered" evidence="8">
    <location>
        <begin position="50"/>
        <end position="134"/>
    </location>
</feature>
<dbReference type="PANTHER" id="PTHR13278:SF0">
    <property type="entry name" value="ZINC FINGER PROTEIN 830"/>
    <property type="match status" value="1"/>
</dbReference>
<protein>
    <recommendedName>
        <fullName evidence="11">Coiled-coil domain-containing protein 16</fullName>
    </recommendedName>
</protein>
<dbReference type="OrthoDB" id="77607at2759"/>
<comment type="caution">
    <text evidence="9">The sequence shown here is derived from an EMBL/GenBank/DDBJ whole genome shotgun (WGS) entry which is preliminary data.</text>
</comment>
<feature type="compositionally biased region" description="Basic and acidic residues" evidence="8">
    <location>
        <begin position="60"/>
        <end position="71"/>
    </location>
</feature>
<evidence type="ECO:0000256" key="3">
    <source>
        <dbReference type="ARBA" id="ARBA00022771"/>
    </source>
</evidence>
<feature type="compositionally biased region" description="Low complexity" evidence="8">
    <location>
        <begin position="106"/>
        <end position="120"/>
    </location>
</feature>
<feature type="coiled-coil region" evidence="7">
    <location>
        <begin position="245"/>
        <end position="272"/>
    </location>
</feature>
<comment type="subcellular location">
    <subcellularLocation>
        <location evidence="1">Nucleus</location>
    </subcellularLocation>
</comment>
<evidence type="ECO:0000256" key="8">
    <source>
        <dbReference type="SAM" id="MobiDB-lite"/>
    </source>
</evidence>
<evidence type="ECO:0000256" key="5">
    <source>
        <dbReference type="ARBA" id="ARBA00023054"/>
    </source>
</evidence>
<dbReference type="InterPro" id="IPR040050">
    <property type="entry name" value="ZNF830-like"/>
</dbReference>
<evidence type="ECO:0000256" key="7">
    <source>
        <dbReference type="SAM" id="Coils"/>
    </source>
</evidence>
<dbReference type="GeneID" id="64701290"/>
<dbReference type="RefSeq" id="XP_041286350.1">
    <property type="nucleotide sequence ID" value="XM_041439031.1"/>
</dbReference>
<accession>A0A9P7EVG6</accession>
<proteinExistence type="predicted"/>
<keyword evidence="3" id="KW-0863">Zinc-finger</keyword>
<keyword evidence="2" id="KW-0479">Metal-binding</keyword>
<dbReference type="GO" id="GO:0033314">
    <property type="term" value="P:mitotic DNA replication checkpoint signaling"/>
    <property type="evidence" value="ECO:0007669"/>
    <property type="project" value="TreeGrafter"/>
</dbReference>
<keyword evidence="10" id="KW-1185">Reference proteome</keyword>
<evidence type="ECO:0000313" key="10">
    <source>
        <dbReference type="Proteomes" id="UP000823399"/>
    </source>
</evidence>
<feature type="region of interest" description="Disordered" evidence="8">
    <location>
        <begin position="196"/>
        <end position="231"/>
    </location>
</feature>
<dbReference type="SUPFAM" id="SSF57667">
    <property type="entry name" value="beta-beta-alpha zinc fingers"/>
    <property type="match status" value="1"/>
</dbReference>
<evidence type="ECO:0000256" key="6">
    <source>
        <dbReference type="ARBA" id="ARBA00023242"/>
    </source>
</evidence>
<dbReference type="GO" id="GO:0003676">
    <property type="term" value="F:nucleic acid binding"/>
    <property type="evidence" value="ECO:0007669"/>
    <property type="project" value="InterPro"/>
</dbReference>
<dbReference type="Proteomes" id="UP000823399">
    <property type="component" value="Unassembled WGS sequence"/>
</dbReference>
<dbReference type="EMBL" id="JABBWM010000100">
    <property type="protein sequence ID" value="KAG2090897.1"/>
    <property type="molecule type" value="Genomic_DNA"/>
</dbReference>
<evidence type="ECO:0000256" key="1">
    <source>
        <dbReference type="ARBA" id="ARBA00004123"/>
    </source>
</evidence>
<dbReference type="Gene3D" id="3.30.160.60">
    <property type="entry name" value="Classic Zinc Finger"/>
    <property type="match status" value="1"/>
</dbReference>